<dbReference type="RefSeq" id="WP_123581849.1">
    <property type="nucleotide sequence ID" value="NZ_MOBI01000008.1"/>
</dbReference>
<reference evidence="1 2" key="1">
    <citation type="submission" date="2016-10" db="EMBL/GenBank/DDBJ databases">
        <title>Comparative genome analysis of multiple Pseudomonas spp. focuses on biocontrol and plant growth promoting traits.</title>
        <authorList>
            <person name="Tao X.-Y."/>
            <person name="Taylor C.G."/>
        </authorList>
    </citation>
    <scope>NUCLEOTIDE SEQUENCE [LARGE SCALE GENOMIC DNA]</scope>
    <source>
        <strain evidence="1 2">37D10</strain>
    </source>
</reference>
<dbReference type="Proteomes" id="UP000284684">
    <property type="component" value="Unassembled WGS sequence"/>
</dbReference>
<name>A0A423GWV9_9PSED</name>
<proteinExistence type="predicted"/>
<gene>
    <name evidence="1" type="ORF">BK658_07675</name>
</gene>
<evidence type="ECO:0000313" key="2">
    <source>
        <dbReference type="Proteomes" id="UP000284684"/>
    </source>
</evidence>
<dbReference type="EMBL" id="MOBI01000008">
    <property type="protein sequence ID" value="RON02127.1"/>
    <property type="molecule type" value="Genomic_DNA"/>
</dbReference>
<organism evidence="1 2">
    <name type="scientific">Pseudomonas brassicacearum</name>
    <dbReference type="NCBI Taxonomy" id="930166"/>
    <lineage>
        <taxon>Bacteria</taxon>
        <taxon>Pseudomonadati</taxon>
        <taxon>Pseudomonadota</taxon>
        <taxon>Gammaproteobacteria</taxon>
        <taxon>Pseudomonadales</taxon>
        <taxon>Pseudomonadaceae</taxon>
        <taxon>Pseudomonas</taxon>
    </lineage>
</organism>
<sequence>MDNALLEKVERLVDEKYLSLDLPHLDWTLVAWYLLIAFEDHQIWMFRIAAKDESQNQKLEGLVDRLKYSIKYALLRAKAEVKTDSNHEVPRKTSDILCRRAIAIIQEGVKYSAAMQIISSVYGKKVALKQVDNAIQLEVIDDVYHDSSYSVLEVIGHIEPGVITYSLILLAWIKATDDLPIVVRLIAETVTLKNRVLRYDYLPHLAHQLALDLRQQPFLIPDGWVFEWGGRQEITLLLNALAIRCMYHLTAVEFGARRYKLKGGGDESLVLVLSREQLISDLIEMSSIDESAVGSFVDRLTFGNQVDAPDLALQPFIKLAGGKLALPCIHIISSHLERNLLTLQARQEPKRFNAQSGLFEDKMVEDLLAKVSTKWPLHRANVHVALGRVTEELDLVLVDPQSKTVFIGELRWMLPPGDPREVTNRKNVCGEKVVQLRRKYNGVKKHLTDLLQNVFAIQSDDSWEVCGAVIIEGFGGARSADDDLPVLVKYIAEAGLEGSDSLRQFAAWSTSLEWLPQEDVHFDRGHDRIETSAETIEYSTLGIICTPYEYRQFLADTLKRFSPQPEQLEQSIPA</sequence>
<accession>A0A423GWV9</accession>
<evidence type="ECO:0008006" key="3">
    <source>
        <dbReference type="Google" id="ProtNLM"/>
    </source>
</evidence>
<evidence type="ECO:0000313" key="1">
    <source>
        <dbReference type="EMBL" id="RON02127.1"/>
    </source>
</evidence>
<dbReference type="AlphaFoldDB" id="A0A423GWV9"/>
<protein>
    <recommendedName>
        <fullName evidence="3">NERD domain-containing protein</fullName>
    </recommendedName>
</protein>
<comment type="caution">
    <text evidence="1">The sequence shown here is derived from an EMBL/GenBank/DDBJ whole genome shotgun (WGS) entry which is preliminary data.</text>
</comment>